<dbReference type="CDD" id="cd06170">
    <property type="entry name" value="LuxR_C_like"/>
    <property type="match status" value="1"/>
</dbReference>
<protein>
    <submittedName>
        <fullName evidence="5">Autoinducer binding domain-containing protein</fullName>
    </submittedName>
</protein>
<evidence type="ECO:0000313" key="5">
    <source>
        <dbReference type="EMBL" id="MBI1492068.1"/>
    </source>
</evidence>
<dbReference type="SUPFAM" id="SSF75516">
    <property type="entry name" value="Pheromone-binding domain of LuxR-like quorum-sensing transcription factors"/>
    <property type="match status" value="1"/>
</dbReference>
<name>A0A8J7IHF9_9RHOB</name>
<keyword evidence="6" id="KW-1185">Reference proteome</keyword>
<evidence type="ECO:0000313" key="6">
    <source>
        <dbReference type="Proteomes" id="UP000640583"/>
    </source>
</evidence>
<dbReference type="Pfam" id="PF00196">
    <property type="entry name" value="GerE"/>
    <property type="match status" value="1"/>
</dbReference>
<proteinExistence type="predicted"/>
<keyword evidence="3" id="KW-0804">Transcription</keyword>
<dbReference type="Gene3D" id="3.30.450.80">
    <property type="entry name" value="Transcription factor LuxR-like, autoinducer-binding domain"/>
    <property type="match status" value="1"/>
</dbReference>
<dbReference type="AlphaFoldDB" id="A0A8J7IHF9"/>
<accession>A0A8J7IHF9</accession>
<keyword evidence="1" id="KW-0805">Transcription regulation</keyword>
<dbReference type="GO" id="GO:0006355">
    <property type="term" value="P:regulation of DNA-templated transcription"/>
    <property type="evidence" value="ECO:0007669"/>
    <property type="project" value="InterPro"/>
</dbReference>
<comment type="caution">
    <text evidence="5">The sequence shown here is derived from an EMBL/GenBank/DDBJ whole genome shotgun (WGS) entry which is preliminary data.</text>
</comment>
<dbReference type="GO" id="GO:0003677">
    <property type="term" value="F:DNA binding"/>
    <property type="evidence" value="ECO:0007669"/>
    <property type="project" value="UniProtKB-KW"/>
</dbReference>
<dbReference type="InterPro" id="IPR005143">
    <property type="entry name" value="TF_LuxR_autoind-bd_dom"/>
</dbReference>
<dbReference type="Gene3D" id="1.10.10.10">
    <property type="entry name" value="Winged helix-like DNA-binding domain superfamily/Winged helix DNA-binding domain"/>
    <property type="match status" value="1"/>
</dbReference>
<evidence type="ECO:0000256" key="1">
    <source>
        <dbReference type="ARBA" id="ARBA00023015"/>
    </source>
</evidence>
<dbReference type="RefSeq" id="WP_228847037.1">
    <property type="nucleotide sequence ID" value="NZ_JADCKQ010000001.1"/>
</dbReference>
<dbReference type="Pfam" id="PF03472">
    <property type="entry name" value="Autoind_bind"/>
    <property type="match status" value="1"/>
</dbReference>
<organism evidence="5 6">
    <name type="scientific">Halocynthiibacter styelae</name>
    <dbReference type="NCBI Taxonomy" id="2761955"/>
    <lineage>
        <taxon>Bacteria</taxon>
        <taxon>Pseudomonadati</taxon>
        <taxon>Pseudomonadota</taxon>
        <taxon>Alphaproteobacteria</taxon>
        <taxon>Rhodobacterales</taxon>
        <taxon>Paracoccaceae</taxon>
        <taxon>Halocynthiibacter</taxon>
    </lineage>
</organism>
<dbReference type="Proteomes" id="UP000640583">
    <property type="component" value="Unassembled WGS sequence"/>
</dbReference>
<evidence type="ECO:0000259" key="4">
    <source>
        <dbReference type="PROSITE" id="PS50043"/>
    </source>
</evidence>
<feature type="domain" description="HTH luxR-type" evidence="4">
    <location>
        <begin position="135"/>
        <end position="200"/>
    </location>
</feature>
<dbReference type="InterPro" id="IPR000792">
    <property type="entry name" value="Tscrpt_reg_LuxR_C"/>
</dbReference>
<keyword evidence="2" id="KW-0238">DNA-binding</keyword>
<dbReference type="PRINTS" id="PR00038">
    <property type="entry name" value="HTHLUXR"/>
</dbReference>
<sequence>MIDKADLDFLTTLAPSGYYLAMRVGFAFPVAEANTLPSEWVNRYTSKGYMMMDPVIRWVYSNSGTVRWSDIPVDDPRLILQDAKKYDLNYGLAISCQGEGEDGQRSFGSFCRSDREFSDDEVRILHQIMGELHESYSPPKNLTKAELEVLIMVKDGLLMKQIADDLGISLGAVKQRLKNAKFKLRAKTSSHAAALAIQFGLI</sequence>
<dbReference type="InterPro" id="IPR036388">
    <property type="entry name" value="WH-like_DNA-bd_sf"/>
</dbReference>
<evidence type="ECO:0000256" key="2">
    <source>
        <dbReference type="ARBA" id="ARBA00023125"/>
    </source>
</evidence>
<dbReference type="InterPro" id="IPR036693">
    <property type="entry name" value="TF_LuxR_autoind-bd_dom_sf"/>
</dbReference>
<dbReference type="PROSITE" id="PS50043">
    <property type="entry name" value="HTH_LUXR_2"/>
    <property type="match status" value="1"/>
</dbReference>
<reference evidence="5" key="1">
    <citation type="submission" date="2020-10" db="EMBL/GenBank/DDBJ databases">
        <title>Paenihalocynthiibacter styelae gen. nov., sp. nov., isolated from stalked sea squirt Styela clava.</title>
        <authorList>
            <person name="Kim Y.-O."/>
            <person name="Yoon J.-H."/>
        </authorList>
    </citation>
    <scope>NUCLEOTIDE SEQUENCE</scope>
    <source>
        <strain evidence="5">MYP1-1</strain>
    </source>
</reference>
<dbReference type="SMART" id="SM00421">
    <property type="entry name" value="HTH_LUXR"/>
    <property type="match status" value="1"/>
</dbReference>
<evidence type="ECO:0000256" key="3">
    <source>
        <dbReference type="ARBA" id="ARBA00023163"/>
    </source>
</evidence>
<dbReference type="InterPro" id="IPR016032">
    <property type="entry name" value="Sig_transdc_resp-reg_C-effctor"/>
</dbReference>
<gene>
    <name evidence="5" type="ORF">H1D41_00300</name>
</gene>
<dbReference type="SUPFAM" id="SSF46894">
    <property type="entry name" value="C-terminal effector domain of the bipartite response regulators"/>
    <property type="match status" value="1"/>
</dbReference>
<dbReference type="EMBL" id="JADCKQ010000001">
    <property type="protein sequence ID" value="MBI1492068.1"/>
    <property type="molecule type" value="Genomic_DNA"/>
</dbReference>